<dbReference type="EMBL" id="GBRH01260705">
    <property type="protein sequence ID" value="JAD37190.1"/>
    <property type="molecule type" value="Transcribed_RNA"/>
</dbReference>
<proteinExistence type="predicted"/>
<name>A0A0A8ZKD7_ARUDO</name>
<sequence>MLVVSERKVPSVFHRFDLFCFNCM</sequence>
<reference evidence="1" key="2">
    <citation type="journal article" date="2015" name="Data Brief">
        <title>Shoot transcriptome of the giant reed, Arundo donax.</title>
        <authorList>
            <person name="Barrero R.A."/>
            <person name="Guerrero F.D."/>
            <person name="Moolhuijzen P."/>
            <person name="Goolsby J.A."/>
            <person name="Tidwell J."/>
            <person name="Bellgard S.E."/>
            <person name="Bellgard M.I."/>
        </authorList>
    </citation>
    <scope>NUCLEOTIDE SEQUENCE</scope>
    <source>
        <tissue evidence="1">Shoot tissue taken approximately 20 cm above the soil surface</tissue>
    </source>
</reference>
<protein>
    <submittedName>
        <fullName evidence="1">Uncharacterized protein</fullName>
    </submittedName>
</protein>
<evidence type="ECO:0000313" key="1">
    <source>
        <dbReference type="EMBL" id="JAD37190.1"/>
    </source>
</evidence>
<reference evidence="1" key="1">
    <citation type="submission" date="2014-09" db="EMBL/GenBank/DDBJ databases">
        <authorList>
            <person name="Magalhaes I.L.F."/>
            <person name="Oliveira U."/>
            <person name="Santos F.R."/>
            <person name="Vidigal T.H.D.A."/>
            <person name="Brescovit A.D."/>
            <person name="Santos A.J."/>
        </authorList>
    </citation>
    <scope>NUCLEOTIDE SEQUENCE</scope>
    <source>
        <tissue evidence="1">Shoot tissue taken approximately 20 cm above the soil surface</tissue>
    </source>
</reference>
<accession>A0A0A8ZKD7</accession>
<dbReference type="AlphaFoldDB" id="A0A0A8ZKD7"/>
<organism evidence="1">
    <name type="scientific">Arundo donax</name>
    <name type="common">Giant reed</name>
    <name type="synonym">Donax arundinaceus</name>
    <dbReference type="NCBI Taxonomy" id="35708"/>
    <lineage>
        <taxon>Eukaryota</taxon>
        <taxon>Viridiplantae</taxon>
        <taxon>Streptophyta</taxon>
        <taxon>Embryophyta</taxon>
        <taxon>Tracheophyta</taxon>
        <taxon>Spermatophyta</taxon>
        <taxon>Magnoliopsida</taxon>
        <taxon>Liliopsida</taxon>
        <taxon>Poales</taxon>
        <taxon>Poaceae</taxon>
        <taxon>PACMAD clade</taxon>
        <taxon>Arundinoideae</taxon>
        <taxon>Arundineae</taxon>
        <taxon>Arundo</taxon>
    </lineage>
</organism>